<dbReference type="EMBL" id="VSSQ01013694">
    <property type="protein sequence ID" value="MPM52060.1"/>
    <property type="molecule type" value="Genomic_DNA"/>
</dbReference>
<protein>
    <submittedName>
        <fullName evidence="2">CRISPR pre-crRNA endoribonuclease Cas5d</fullName>
        <ecNumber evidence="2">3.1.-.-</ecNumber>
    </submittedName>
</protein>
<dbReference type="InterPro" id="IPR021124">
    <property type="entry name" value="CRISPR-assoc_prot_Cas5"/>
</dbReference>
<dbReference type="GO" id="GO:0051607">
    <property type="term" value="P:defense response to virus"/>
    <property type="evidence" value="ECO:0007669"/>
    <property type="project" value="UniProtKB-KW"/>
</dbReference>
<dbReference type="GO" id="GO:0043571">
    <property type="term" value="P:maintenance of CRISPR repeat elements"/>
    <property type="evidence" value="ECO:0007669"/>
    <property type="project" value="InterPro"/>
</dbReference>
<dbReference type="AlphaFoldDB" id="A0A645AFU7"/>
<dbReference type="GO" id="GO:0004519">
    <property type="term" value="F:endonuclease activity"/>
    <property type="evidence" value="ECO:0007669"/>
    <property type="project" value="InterPro"/>
</dbReference>
<keyword evidence="1" id="KW-0051">Antiviral defense</keyword>
<proteinExistence type="predicted"/>
<name>A0A645AFU7_9ZZZZ</name>
<dbReference type="InterPro" id="IPR010155">
    <property type="entry name" value="CRISPR-assoc_prot_Cas5d"/>
</dbReference>
<dbReference type="Pfam" id="PF09704">
    <property type="entry name" value="Cas_Cas5d"/>
    <property type="match status" value="1"/>
</dbReference>
<dbReference type="EC" id="3.1.-.-" evidence="2"/>
<dbReference type="NCBIfam" id="TIGR01876">
    <property type="entry name" value="cas_Cas5d"/>
    <property type="match status" value="1"/>
</dbReference>
<dbReference type="GO" id="GO:0016787">
    <property type="term" value="F:hydrolase activity"/>
    <property type="evidence" value="ECO:0007669"/>
    <property type="project" value="UniProtKB-KW"/>
</dbReference>
<dbReference type="Gene3D" id="3.30.70.2660">
    <property type="match status" value="1"/>
</dbReference>
<sequence>MGYGIKVKVWGDYACFSRPELKVERVSYDFITPSAAKGILEAIYWKPAIKWQIDKIHIINPIKFTNMRRNEVQEVAKLPNIKKSMEKSVCYDISAPDMRHQRAAMILRNVEYVIEAHFDINIKNAGETDTPEKHYNIAIRRLRQGQYFQKPFLGTREFPANFEIIEKEEDIPKSRLVGEQDFGYMLCDINYQLDSKKEKISVSPTFFRAVAINGIVDLTKAGEVVS</sequence>
<accession>A0A645AFU7</accession>
<organism evidence="2">
    <name type="scientific">bioreactor metagenome</name>
    <dbReference type="NCBI Taxonomy" id="1076179"/>
    <lineage>
        <taxon>unclassified sequences</taxon>
        <taxon>metagenomes</taxon>
        <taxon>ecological metagenomes</taxon>
    </lineage>
</organism>
<dbReference type="PIRSF" id="PIRSF029950">
    <property type="entry name" value="Cas_CT1134"/>
    <property type="match status" value="1"/>
</dbReference>
<evidence type="ECO:0000256" key="1">
    <source>
        <dbReference type="ARBA" id="ARBA00023118"/>
    </source>
</evidence>
<dbReference type="InterPro" id="IPR013422">
    <property type="entry name" value="CRISPR-assoc_prot_Cas5_N"/>
</dbReference>
<gene>
    <name evidence="2" type="primary">cas5d_3</name>
    <name evidence="2" type="ORF">SDC9_98813</name>
</gene>
<dbReference type="NCBIfam" id="TIGR02593">
    <property type="entry name" value="CRISPR_cas5"/>
    <property type="match status" value="1"/>
</dbReference>
<reference evidence="2" key="1">
    <citation type="submission" date="2019-08" db="EMBL/GenBank/DDBJ databases">
        <authorList>
            <person name="Kucharzyk K."/>
            <person name="Murdoch R.W."/>
            <person name="Higgins S."/>
            <person name="Loffler F."/>
        </authorList>
    </citation>
    <scope>NUCLEOTIDE SEQUENCE</scope>
</reference>
<dbReference type="CDD" id="cd09752">
    <property type="entry name" value="Cas5_I-C"/>
    <property type="match status" value="1"/>
</dbReference>
<comment type="caution">
    <text evidence="2">The sequence shown here is derived from an EMBL/GenBank/DDBJ whole genome shotgun (WGS) entry which is preliminary data.</text>
</comment>
<evidence type="ECO:0000313" key="2">
    <source>
        <dbReference type="EMBL" id="MPM52060.1"/>
    </source>
</evidence>
<keyword evidence="2" id="KW-0378">Hydrolase</keyword>